<organism evidence="9 10">
    <name type="scientific">Sediminicoccus rosea</name>
    <dbReference type="NCBI Taxonomy" id="1225128"/>
    <lineage>
        <taxon>Bacteria</taxon>
        <taxon>Pseudomonadati</taxon>
        <taxon>Pseudomonadota</taxon>
        <taxon>Alphaproteobacteria</taxon>
        <taxon>Acetobacterales</taxon>
        <taxon>Roseomonadaceae</taxon>
        <taxon>Sediminicoccus</taxon>
    </lineage>
</organism>
<evidence type="ECO:0000313" key="10">
    <source>
        <dbReference type="Proteomes" id="UP001305521"/>
    </source>
</evidence>
<accession>A0ABZ0PID3</accession>
<dbReference type="PANTHER" id="PTHR21624">
    <property type="entry name" value="STEROL DESATURASE-RELATED PROTEIN"/>
    <property type="match status" value="1"/>
</dbReference>
<protein>
    <submittedName>
        <fullName evidence="9">Sterol desaturase family protein</fullName>
        <ecNumber evidence="9">1.-.-.-</ecNumber>
    </submittedName>
</protein>
<keyword evidence="4 9" id="KW-0560">Oxidoreductase</keyword>
<dbReference type="GO" id="GO:0016491">
    <property type="term" value="F:oxidoreductase activity"/>
    <property type="evidence" value="ECO:0007669"/>
    <property type="project" value="UniProtKB-KW"/>
</dbReference>
<evidence type="ECO:0000256" key="6">
    <source>
        <dbReference type="ARBA" id="ARBA00023136"/>
    </source>
</evidence>
<dbReference type="RefSeq" id="WP_318649118.1">
    <property type="nucleotide sequence ID" value="NZ_CP137852.1"/>
</dbReference>
<reference evidence="9 10" key="1">
    <citation type="submission" date="2023-11" db="EMBL/GenBank/DDBJ databases">
        <title>Arctic aerobic anoxygenic photoheterotroph Sediminicoccus rosea KRV36 adapts its photosynthesis to long days of polar summer.</title>
        <authorList>
            <person name="Tomasch J."/>
            <person name="Kopejtka K."/>
            <person name="Bily T."/>
            <person name="Gardiner A.T."/>
            <person name="Gardian Z."/>
            <person name="Shivaramu S."/>
            <person name="Koblizek M."/>
            <person name="Engelhardt F."/>
            <person name="Kaftan D."/>
        </authorList>
    </citation>
    <scope>NUCLEOTIDE SEQUENCE [LARGE SCALE GENOMIC DNA]</scope>
    <source>
        <strain evidence="9 10">R-30</strain>
    </source>
</reference>
<evidence type="ECO:0000256" key="2">
    <source>
        <dbReference type="ARBA" id="ARBA00022692"/>
    </source>
</evidence>
<evidence type="ECO:0000256" key="5">
    <source>
        <dbReference type="ARBA" id="ARBA00023098"/>
    </source>
</evidence>
<dbReference type="PANTHER" id="PTHR21624:SF1">
    <property type="entry name" value="ALKYLGLYCEROL MONOOXYGENASE"/>
    <property type="match status" value="1"/>
</dbReference>
<evidence type="ECO:0000256" key="4">
    <source>
        <dbReference type="ARBA" id="ARBA00023002"/>
    </source>
</evidence>
<keyword evidence="5" id="KW-0443">Lipid metabolism</keyword>
<feature type="domain" description="Fatty acid hydroxylase" evidence="8">
    <location>
        <begin position="88"/>
        <end position="223"/>
    </location>
</feature>
<dbReference type="EMBL" id="CP137852">
    <property type="protein sequence ID" value="WPB85152.1"/>
    <property type="molecule type" value="Genomic_DNA"/>
</dbReference>
<feature type="transmembrane region" description="Helical" evidence="7">
    <location>
        <begin position="42"/>
        <end position="66"/>
    </location>
</feature>
<evidence type="ECO:0000259" key="8">
    <source>
        <dbReference type="Pfam" id="PF04116"/>
    </source>
</evidence>
<keyword evidence="6 7" id="KW-0472">Membrane</keyword>
<dbReference type="EC" id="1.-.-.-" evidence="9"/>
<name>A0ABZ0PID3_9PROT</name>
<keyword evidence="2 7" id="KW-0812">Transmembrane</keyword>
<dbReference type="Pfam" id="PF04116">
    <property type="entry name" value="FA_hydroxylase"/>
    <property type="match status" value="1"/>
</dbReference>
<dbReference type="InterPro" id="IPR006694">
    <property type="entry name" value="Fatty_acid_hydroxylase"/>
</dbReference>
<evidence type="ECO:0000313" key="9">
    <source>
        <dbReference type="EMBL" id="WPB85152.1"/>
    </source>
</evidence>
<evidence type="ECO:0000256" key="7">
    <source>
        <dbReference type="SAM" id="Phobius"/>
    </source>
</evidence>
<dbReference type="Proteomes" id="UP001305521">
    <property type="component" value="Chromosome"/>
</dbReference>
<comment type="subcellular location">
    <subcellularLocation>
        <location evidence="1">Endomembrane system</location>
        <topology evidence="1">Multi-pass membrane protein</topology>
    </subcellularLocation>
</comment>
<evidence type="ECO:0000256" key="1">
    <source>
        <dbReference type="ARBA" id="ARBA00004127"/>
    </source>
</evidence>
<proteinExistence type="predicted"/>
<evidence type="ECO:0000256" key="3">
    <source>
        <dbReference type="ARBA" id="ARBA00022989"/>
    </source>
</evidence>
<feature type="transmembrane region" description="Helical" evidence="7">
    <location>
        <begin position="78"/>
        <end position="99"/>
    </location>
</feature>
<keyword evidence="3 7" id="KW-1133">Transmembrane helix</keyword>
<sequence length="256" mass="28930">MSEATLRLGAFLGVLALLLAAERLIPWQVPRPLGWRRWLPNFGLVALGAVTVRFLMPLAAVGAALWAQSRGVGLLNWLEAPAWLAIPLTVVLLDLLIYWQHRIFHVVPWLWRLHRVHHADPEMDASTGLRFHPIEIWLSMWVKIAAAIALGAPPEGVVAFEIILNAASLFEHAAIRIPPRLDAALGWVIVTPSLHRIHHSEREEETNSHYGFCLSVWDRLFGSWRGSWAGELVLGIRGYRAEREQHVLPLLTQPFR</sequence>
<dbReference type="InterPro" id="IPR051689">
    <property type="entry name" value="Sterol_desaturase/TMEM195"/>
</dbReference>
<gene>
    <name evidence="9" type="ORF">R9Z33_24065</name>
</gene>
<keyword evidence="10" id="KW-1185">Reference proteome</keyword>